<accession>A0AAW0WME2</accession>
<evidence type="ECO:0000313" key="3">
    <source>
        <dbReference type="EMBL" id="KAK8728301.1"/>
    </source>
</evidence>
<comment type="caution">
    <text evidence="3">The sequence shown here is derived from an EMBL/GenBank/DDBJ whole genome shotgun (WGS) entry which is preliminary data.</text>
</comment>
<dbReference type="PROSITE" id="PS50888">
    <property type="entry name" value="BHLH"/>
    <property type="match status" value="1"/>
</dbReference>
<dbReference type="InterPro" id="IPR011598">
    <property type="entry name" value="bHLH_dom"/>
</dbReference>
<dbReference type="EMBL" id="JARKIK010000072">
    <property type="protein sequence ID" value="KAK8728300.1"/>
    <property type="molecule type" value="Genomic_DNA"/>
</dbReference>
<protein>
    <recommendedName>
        <fullName evidence="2">BHLH domain-containing protein</fullName>
    </recommendedName>
</protein>
<feature type="coiled-coil region" evidence="1">
    <location>
        <begin position="150"/>
        <end position="180"/>
    </location>
</feature>
<dbReference type="SMART" id="SM00353">
    <property type="entry name" value="HLH"/>
    <property type="match status" value="1"/>
</dbReference>
<dbReference type="Pfam" id="PF00010">
    <property type="entry name" value="HLH"/>
    <property type="match status" value="1"/>
</dbReference>
<proteinExistence type="predicted"/>
<dbReference type="Gene3D" id="4.10.280.10">
    <property type="entry name" value="Helix-loop-helix DNA-binding domain"/>
    <property type="match status" value="1"/>
</dbReference>
<dbReference type="InterPro" id="IPR050433">
    <property type="entry name" value="Myc_transcription_factors"/>
</dbReference>
<organism evidence="3 4">
    <name type="scientific">Cherax quadricarinatus</name>
    <name type="common">Australian red claw crayfish</name>
    <dbReference type="NCBI Taxonomy" id="27406"/>
    <lineage>
        <taxon>Eukaryota</taxon>
        <taxon>Metazoa</taxon>
        <taxon>Ecdysozoa</taxon>
        <taxon>Arthropoda</taxon>
        <taxon>Crustacea</taxon>
        <taxon>Multicrustacea</taxon>
        <taxon>Malacostraca</taxon>
        <taxon>Eumalacostraca</taxon>
        <taxon>Eucarida</taxon>
        <taxon>Decapoda</taxon>
        <taxon>Pleocyemata</taxon>
        <taxon>Astacidea</taxon>
        <taxon>Parastacoidea</taxon>
        <taxon>Parastacidae</taxon>
        <taxon>Cherax</taxon>
    </lineage>
</organism>
<dbReference type="EMBL" id="JARKIK010000072">
    <property type="protein sequence ID" value="KAK8728301.1"/>
    <property type="molecule type" value="Genomic_DNA"/>
</dbReference>
<evidence type="ECO:0000259" key="2">
    <source>
        <dbReference type="PROSITE" id="PS50888"/>
    </source>
</evidence>
<keyword evidence="1" id="KW-0175">Coiled coil</keyword>
<feature type="domain" description="BHLH" evidence="2">
    <location>
        <begin position="101"/>
        <end position="153"/>
    </location>
</feature>
<reference evidence="3" key="2">
    <citation type="submission" date="2024-01" db="EMBL/GenBank/DDBJ databases">
        <authorList>
            <person name="He J."/>
            <person name="Wang M."/>
            <person name="Zheng J."/>
            <person name="Liu Z."/>
        </authorList>
    </citation>
    <scope>NUCLEOTIDE SEQUENCE</scope>
    <source>
        <strain evidence="3">ZL_2023a</strain>
        <tissue evidence="3">Muscle</tissue>
    </source>
</reference>
<name>A0AAW0WME2_CHEQU</name>
<keyword evidence="4" id="KW-1185">Reference proteome</keyword>
<dbReference type="GO" id="GO:0046983">
    <property type="term" value="F:protein dimerization activity"/>
    <property type="evidence" value="ECO:0007669"/>
    <property type="project" value="InterPro"/>
</dbReference>
<evidence type="ECO:0000313" key="4">
    <source>
        <dbReference type="Proteomes" id="UP001445076"/>
    </source>
</evidence>
<sequence>MFGTMGMKRLRSSVKSDHKFMKVQKHLQHDPPPWGPTKEACERLASLYSAETRLQELITTTLTLGERNSPFVFTATGTTKSSKAIRSKEHRRRRRLEHFKGRRSTYSSLEKERRVDLRYSFEYLRLLVPETKILDKIPKIQILKKAALHCKHLQQTEQQLLKEKEKLKKQLEELEQLRLQCS</sequence>
<dbReference type="SUPFAM" id="SSF47459">
    <property type="entry name" value="HLH, helix-loop-helix DNA-binding domain"/>
    <property type="match status" value="1"/>
</dbReference>
<dbReference type="PANTHER" id="PTHR45851">
    <property type="entry name" value="MYC PROTO-ONCOGENE"/>
    <property type="match status" value="1"/>
</dbReference>
<dbReference type="AlphaFoldDB" id="A0AAW0WME2"/>
<gene>
    <name evidence="3" type="ORF">OTU49_009218</name>
</gene>
<dbReference type="InterPro" id="IPR036638">
    <property type="entry name" value="HLH_DNA-bd_sf"/>
</dbReference>
<dbReference type="Proteomes" id="UP001445076">
    <property type="component" value="Unassembled WGS sequence"/>
</dbReference>
<reference evidence="3 4" key="1">
    <citation type="journal article" date="2024" name="BMC Genomics">
        <title>Genome assembly of redclaw crayfish (Cherax quadricarinatus) provides insights into its immune adaptation and hypoxia tolerance.</title>
        <authorList>
            <person name="Liu Z."/>
            <person name="Zheng J."/>
            <person name="Li H."/>
            <person name="Fang K."/>
            <person name="Wang S."/>
            <person name="He J."/>
            <person name="Zhou D."/>
            <person name="Weng S."/>
            <person name="Chi M."/>
            <person name="Gu Z."/>
            <person name="He J."/>
            <person name="Li F."/>
            <person name="Wang M."/>
        </authorList>
    </citation>
    <scope>NUCLEOTIDE SEQUENCE [LARGE SCALE GENOMIC DNA]</scope>
    <source>
        <strain evidence="3">ZL_2023a</strain>
    </source>
</reference>
<evidence type="ECO:0000256" key="1">
    <source>
        <dbReference type="SAM" id="Coils"/>
    </source>
</evidence>